<evidence type="ECO:0000313" key="8">
    <source>
        <dbReference type="EMBL" id="CDW31357.1"/>
    </source>
</evidence>
<name>A0A0K2U0A9_LEPSM</name>
<dbReference type="InterPro" id="IPR050738">
    <property type="entry name" value="Sulfatase"/>
</dbReference>
<dbReference type="SUPFAM" id="SSF53649">
    <property type="entry name" value="Alkaline phosphatase-like"/>
    <property type="match status" value="1"/>
</dbReference>
<keyword evidence="6" id="KW-1133">Transmembrane helix</keyword>
<keyword evidence="6" id="KW-0472">Membrane</keyword>
<organism evidence="8">
    <name type="scientific">Lepeophtheirus salmonis</name>
    <name type="common">Salmon louse</name>
    <name type="synonym">Caligus salmonis</name>
    <dbReference type="NCBI Taxonomy" id="72036"/>
    <lineage>
        <taxon>Eukaryota</taxon>
        <taxon>Metazoa</taxon>
        <taxon>Ecdysozoa</taxon>
        <taxon>Arthropoda</taxon>
        <taxon>Crustacea</taxon>
        <taxon>Multicrustacea</taxon>
        <taxon>Hexanauplia</taxon>
        <taxon>Copepoda</taxon>
        <taxon>Siphonostomatoida</taxon>
        <taxon>Caligidae</taxon>
        <taxon>Lepeophtheirus</taxon>
    </lineage>
</organism>
<evidence type="ECO:0000256" key="6">
    <source>
        <dbReference type="SAM" id="Phobius"/>
    </source>
</evidence>
<dbReference type="InterPro" id="IPR000917">
    <property type="entry name" value="Sulfatase_N"/>
</dbReference>
<dbReference type="GO" id="GO:0046872">
    <property type="term" value="F:metal ion binding"/>
    <property type="evidence" value="ECO:0007669"/>
    <property type="project" value="UniProtKB-KW"/>
</dbReference>
<protein>
    <submittedName>
        <fullName evidence="8">Arylsulfatase Dlike [Pelodiscus sinensis]</fullName>
    </submittedName>
</protein>
<comment type="cofactor">
    <cofactor evidence="1">
        <name>Ca(2+)</name>
        <dbReference type="ChEBI" id="CHEBI:29108"/>
    </cofactor>
</comment>
<dbReference type="PANTHER" id="PTHR42693">
    <property type="entry name" value="ARYLSULFATASE FAMILY MEMBER"/>
    <property type="match status" value="1"/>
</dbReference>
<dbReference type="PROSITE" id="PS00149">
    <property type="entry name" value="SULFATASE_2"/>
    <property type="match status" value="1"/>
</dbReference>
<evidence type="ECO:0000256" key="3">
    <source>
        <dbReference type="ARBA" id="ARBA00022723"/>
    </source>
</evidence>
<feature type="domain" description="Sulfatase N-terminal" evidence="7">
    <location>
        <begin position="52"/>
        <end position="238"/>
    </location>
</feature>
<feature type="transmembrane region" description="Helical" evidence="6">
    <location>
        <begin position="232"/>
        <end position="250"/>
    </location>
</feature>
<sequence>MWRGFRYGRITKRSLRERQFIFCYYMTFLVNYIHVILLCIQLCPLLAEKNRPNIIVLLADDLGRESLPSYGNNEEKVPNVERIFTEGAKFNHLLSPAALCTPSRSAFLTGRYPYRFGLGEGSNGPPVIVYSSSKVGLPRNESTWANLAQSLGYSTKAVGKWHMGMDEIFWGDQEHGPLTHGFDSFYGLPFTVVPGFEGQQEFWTLQRSNSQILITVIILLLLGSLQKKINKNWFWCLILVLPLFILFEHFDVFSRENWWWRSLWMERYLNSILVSNEKVVERPIQLKRLAERLTNESLKFIHQNVGVKPFLLYHAFHNLHK</sequence>
<evidence type="ECO:0000256" key="1">
    <source>
        <dbReference type="ARBA" id="ARBA00001913"/>
    </source>
</evidence>
<dbReference type="OrthoDB" id="103349at2759"/>
<evidence type="ECO:0000256" key="2">
    <source>
        <dbReference type="ARBA" id="ARBA00008779"/>
    </source>
</evidence>
<accession>A0A0K2U0A9</accession>
<dbReference type="GO" id="GO:0004065">
    <property type="term" value="F:arylsulfatase activity"/>
    <property type="evidence" value="ECO:0007669"/>
    <property type="project" value="TreeGrafter"/>
</dbReference>
<feature type="non-terminal residue" evidence="8">
    <location>
        <position position="321"/>
    </location>
</feature>
<keyword evidence="4" id="KW-0378">Hydrolase</keyword>
<dbReference type="PANTHER" id="PTHR42693:SF49">
    <property type="entry name" value="SULFATASE N-TERMINAL DOMAIN-CONTAINING PROTEIN"/>
    <property type="match status" value="1"/>
</dbReference>
<dbReference type="Pfam" id="PF00884">
    <property type="entry name" value="Sulfatase"/>
    <property type="match status" value="1"/>
</dbReference>
<dbReference type="Gene3D" id="3.40.720.10">
    <property type="entry name" value="Alkaline Phosphatase, subunit A"/>
    <property type="match status" value="1"/>
</dbReference>
<comment type="similarity">
    <text evidence="2">Belongs to the sulfatase family.</text>
</comment>
<proteinExistence type="inferred from homology"/>
<evidence type="ECO:0000256" key="5">
    <source>
        <dbReference type="ARBA" id="ARBA00022837"/>
    </source>
</evidence>
<dbReference type="InterPro" id="IPR017850">
    <property type="entry name" value="Alkaline_phosphatase_core_sf"/>
</dbReference>
<dbReference type="EMBL" id="HACA01013996">
    <property type="protein sequence ID" value="CDW31357.1"/>
    <property type="molecule type" value="Transcribed_RNA"/>
</dbReference>
<feature type="transmembrane region" description="Helical" evidence="6">
    <location>
        <begin position="208"/>
        <end position="225"/>
    </location>
</feature>
<keyword evidence="3" id="KW-0479">Metal-binding</keyword>
<dbReference type="PROSITE" id="PS00523">
    <property type="entry name" value="SULFATASE_1"/>
    <property type="match status" value="1"/>
</dbReference>
<keyword evidence="6" id="KW-0812">Transmembrane</keyword>
<dbReference type="AlphaFoldDB" id="A0A0K2U0A9"/>
<dbReference type="InterPro" id="IPR024607">
    <property type="entry name" value="Sulfatase_CS"/>
</dbReference>
<keyword evidence="5" id="KW-0106">Calcium</keyword>
<evidence type="ECO:0000256" key="4">
    <source>
        <dbReference type="ARBA" id="ARBA00022801"/>
    </source>
</evidence>
<feature type="transmembrane region" description="Helical" evidence="6">
    <location>
        <begin position="21"/>
        <end position="47"/>
    </location>
</feature>
<evidence type="ECO:0000259" key="7">
    <source>
        <dbReference type="Pfam" id="PF00884"/>
    </source>
</evidence>
<reference evidence="8" key="1">
    <citation type="submission" date="2014-05" db="EMBL/GenBank/DDBJ databases">
        <authorList>
            <person name="Chronopoulou M."/>
        </authorList>
    </citation>
    <scope>NUCLEOTIDE SEQUENCE</scope>
    <source>
        <tissue evidence="8">Whole organism</tissue>
    </source>
</reference>